<dbReference type="Gene3D" id="1.10.260.40">
    <property type="entry name" value="lambda repressor-like DNA-binding domains"/>
    <property type="match status" value="1"/>
</dbReference>
<dbReference type="CDD" id="cd00093">
    <property type="entry name" value="HTH_XRE"/>
    <property type="match status" value="1"/>
</dbReference>
<dbReference type="EMBL" id="LXMA01000043">
    <property type="protein sequence ID" value="OAT71306.1"/>
    <property type="molecule type" value="Genomic_DNA"/>
</dbReference>
<name>A0A1B7KML5_PARTM</name>
<protein>
    <submittedName>
        <fullName evidence="2">Transcriptional regulator</fullName>
    </submittedName>
</protein>
<reference evidence="3" key="1">
    <citation type="submission" date="2016-05" db="EMBL/GenBank/DDBJ databases">
        <authorList>
            <person name="Wang W."/>
            <person name="Zhu L."/>
        </authorList>
    </citation>
    <scope>NUCLEOTIDE SEQUENCE [LARGE SCALE GENOMIC DNA]</scope>
    <source>
        <strain evidence="3">W-2</strain>
    </source>
</reference>
<dbReference type="InterPro" id="IPR001387">
    <property type="entry name" value="Cro/C1-type_HTH"/>
</dbReference>
<dbReference type="PROSITE" id="PS50943">
    <property type="entry name" value="HTH_CROC1"/>
    <property type="match status" value="1"/>
</dbReference>
<sequence length="66" mass="7523">MNKEKIAEILVTLRGDRSREEVAKALGISVSALQMYENAKRVPKDEIKLKIANYYGVPVESIFFNH</sequence>
<feature type="domain" description="HTH cro/C1-type" evidence="1">
    <location>
        <begin position="18"/>
        <end position="62"/>
    </location>
</feature>
<comment type="caution">
    <text evidence="2">The sequence shown here is derived from an EMBL/GenBank/DDBJ whole genome shotgun (WGS) entry which is preliminary data.</text>
</comment>
<dbReference type="SMART" id="SM00530">
    <property type="entry name" value="HTH_XRE"/>
    <property type="match status" value="1"/>
</dbReference>
<dbReference type="AlphaFoldDB" id="A0A1B7KML5"/>
<dbReference type="InterPro" id="IPR010982">
    <property type="entry name" value="Lambda_DNA-bd_dom_sf"/>
</dbReference>
<dbReference type="SUPFAM" id="SSF47413">
    <property type="entry name" value="lambda repressor-like DNA-binding domains"/>
    <property type="match status" value="1"/>
</dbReference>
<evidence type="ECO:0000313" key="3">
    <source>
        <dbReference type="Proteomes" id="UP000078290"/>
    </source>
</evidence>
<dbReference type="Proteomes" id="UP000078290">
    <property type="component" value="Unassembled WGS sequence"/>
</dbReference>
<organism evidence="2 3">
    <name type="scientific">Parageobacillus thermoglucosidasius</name>
    <name type="common">Geobacillus thermoglucosidasius</name>
    <dbReference type="NCBI Taxonomy" id="1426"/>
    <lineage>
        <taxon>Bacteria</taxon>
        <taxon>Bacillati</taxon>
        <taxon>Bacillota</taxon>
        <taxon>Bacilli</taxon>
        <taxon>Bacillales</taxon>
        <taxon>Anoxybacillaceae</taxon>
        <taxon>Parageobacillus</taxon>
    </lineage>
</organism>
<evidence type="ECO:0000259" key="1">
    <source>
        <dbReference type="PROSITE" id="PS50943"/>
    </source>
</evidence>
<dbReference type="GO" id="GO:0003677">
    <property type="term" value="F:DNA binding"/>
    <property type="evidence" value="ECO:0007669"/>
    <property type="project" value="InterPro"/>
</dbReference>
<proteinExistence type="predicted"/>
<dbReference type="OrthoDB" id="9811208at2"/>
<dbReference type="Pfam" id="PF01381">
    <property type="entry name" value="HTH_3"/>
    <property type="match status" value="1"/>
</dbReference>
<dbReference type="RefSeq" id="WP_064553276.1">
    <property type="nucleotide sequence ID" value="NZ_JARTKK010000017.1"/>
</dbReference>
<evidence type="ECO:0000313" key="2">
    <source>
        <dbReference type="EMBL" id="OAT71306.1"/>
    </source>
</evidence>
<accession>A0A1B7KML5</accession>
<gene>
    <name evidence="2" type="ORF">A7K69_14550</name>
</gene>